<dbReference type="Gene3D" id="2.70.130.10">
    <property type="entry name" value="Mannose-6-phosphate receptor binding domain"/>
    <property type="match status" value="1"/>
</dbReference>
<sequence>MKTCSLMNLCGLLLTYMLPLPTSSSSSQIMCNWETPNGWIDLRSLANTDGSPRFVEVEDSRGLFIYYWNPCFQFNLHAGQNTSVCQYDIKKGIYYIIGREGGVQSHTMEDLSFKYTADTDIFRTVDIALVCDSMVEGYLHFLKEHPITHYTFELRSKYACPVHEVFKPPIVLSQEKINLEKNALLALPQPLPKYYNLENITIFLLFLIITIIVLSMAFVTGLGVIVFRNIWNVGTNNSEQETVGSLSYSYQYLTESHFFNPTLEASFLKDCKEEYVMENAEDCDELEETVF</sequence>
<keyword evidence="2" id="KW-0813">Transport</keyword>
<dbReference type="GO" id="GO:0000139">
    <property type="term" value="C:Golgi membrane"/>
    <property type="evidence" value="ECO:0007669"/>
    <property type="project" value="UniProtKB-SubCell"/>
</dbReference>
<evidence type="ECO:0000313" key="11">
    <source>
        <dbReference type="EMBL" id="ESO82081.1"/>
    </source>
</evidence>
<protein>
    <recommendedName>
        <fullName evidence="10">MRH domain-containing protein</fullName>
    </recommendedName>
</protein>
<accession>V3ZML8</accession>
<keyword evidence="6 8" id="KW-0472">Membrane</keyword>
<comment type="subcellular location">
    <subcellularLocation>
        <location evidence="1">Endomembrane system</location>
    </subcellularLocation>
</comment>
<evidence type="ECO:0000256" key="9">
    <source>
        <dbReference type="SAM" id="SignalP"/>
    </source>
</evidence>
<dbReference type="GO" id="GO:0005802">
    <property type="term" value="C:trans-Golgi network"/>
    <property type="evidence" value="ECO:0007669"/>
    <property type="project" value="TreeGrafter"/>
</dbReference>
<keyword evidence="4 9" id="KW-0732">Signal</keyword>
<dbReference type="OMA" id="NGLQIRY"/>
<evidence type="ECO:0000256" key="6">
    <source>
        <dbReference type="ARBA" id="ARBA00023136"/>
    </source>
</evidence>
<keyword evidence="3 8" id="KW-0812">Transmembrane</keyword>
<evidence type="ECO:0000256" key="5">
    <source>
        <dbReference type="ARBA" id="ARBA00022989"/>
    </source>
</evidence>
<feature type="signal peptide" evidence="9">
    <location>
        <begin position="1"/>
        <end position="24"/>
    </location>
</feature>
<dbReference type="Proteomes" id="UP000030746">
    <property type="component" value="Unassembled WGS sequence"/>
</dbReference>
<evidence type="ECO:0000256" key="7">
    <source>
        <dbReference type="ARBA" id="ARBA00023157"/>
    </source>
</evidence>
<feature type="transmembrane region" description="Helical" evidence="8">
    <location>
        <begin position="202"/>
        <end position="227"/>
    </location>
</feature>
<keyword evidence="12" id="KW-1185">Reference proteome</keyword>
<dbReference type="KEGG" id="lgi:LOTGIDRAFT_237160"/>
<dbReference type="SUPFAM" id="SSF50911">
    <property type="entry name" value="Mannose 6-phosphate receptor domain"/>
    <property type="match status" value="1"/>
</dbReference>
<dbReference type="GeneID" id="20250370"/>
<organism evidence="11 12">
    <name type="scientific">Lottia gigantea</name>
    <name type="common">Giant owl limpet</name>
    <dbReference type="NCBI Taxonomy" id="225164"/>
    <lineage>
        <taxon>Eukaryota</taxon>
        <taxon>Metazoa</taxon>
        <taxon>Spiralia</taxon>
        <taxon>Lophotrochozoa</taxon>
        <taxon>Mollusca</taxon>
        <taxon>Gastropoda</taxon>
        <taxon>Patellogastropoda</taxon>
        <taxon>Lottioidea</taxon>
        <taxon>Lottiidae</taxon>
        <taxon>Lottia</taxon>
    </lineage>
</organism>
<reference evidence="11 12" key="1">
    <citation type="journal article" date="2013" name="Nature">
        <title>Insights into bilaterian evolution from three spiralian genomes.</title>
        <authorList>
            <person name="Simakov O."/>
            <person name="Marletaz F."/>
            <person name="Cho S.J."/>
            <person name="Edsinger-Gonzales E."/>
            <person name="Havlak P."/>
            <person name="Hellsten U."/>
            <person name="Kuo D.H."/>
            <person name="Larsson T."/>
            <person name="Lv J."/>
            <person name="Arendt D."/>
            <person name="Savage R."/>
            <person name="Osoegawa K."/>
            <person name="de Jong P."/>
            <person name="Grimwood J."/>
            <person name="Chapman J.A."/>
            <person name="Shapiro H."/>
            <person name="Aerts A."/>
            <person name="Otillar R.P."/>
            <person name="Terry A.Y."/>
            <person name="Boore J.L."/>
            <person name="Grigoriev I.V."/>
            <person name="Lindberg D.R."/>
            <person name="Seaver E.C."/>
            <person name="Weisblat D.A."/>
            <person name="Putnam N.H."/>
            <person name="Rokhsar D.S."/>
        </authorList>
    </citation>
    <scope>NUCLEOTIDE SEQUENCE [LARGE SCALE GENOMIC DNA]</scope>
</reference>
<evidence type="ECO:0000256" key="8">
    <source>
        <dbReference type="SAM" id="Phobius"/>
    </source>
</evidence>
<evidence type="ECO:0000256" key="4">
    <source>
        <dbReference type="ARBA" id="ARBA00022729"/>
    </source>
</evidence>
<dbReference type="CTD" id="20250370"/>
<dbReference type="AlphaFoldDB" id="V3ZML8"/>
<gene>
    <name evidence="11" type="ORF">LOTGIDRAFT_237160</name>
</gene>
<dbReference type="OrthoDB" id="6154423at2759"/>
<dbReference type="PANTHER" id="PTHR15071">
    <property type="entry name" value="MANNOSE-6-PHOSPHATE RECEPTOR FAMILY MEMBER"/>
    <property type="match status" value="1"/>
</dbReference>
<dbReference type="InterPro" id="IPR009011">
    <property type="entry name" value="Man6P_isomerase_rcpt-bd_dom_sf"/>
</dbReference>
<evidence type="ECO:0000313" key="12">
    <source>
        <dbReference type="Proteomes" id="UP000030746"/>
    </source>
</evidence>
<proteinExistence type="predicted"/>
<dbReference type="InterPro" id="IPR044865">
    <property type="entry name" value="MRH_dom"/>
</dbReference>
<feature type="chain" id="PRO_5004716408" description="MRH domain-containing protein" evidence="9">
    <location>
        <begin position="25"/>
        <end position="291"/>
    </location>
</feature>
<keyword evidence="7" id="KW-1015">Disulfide bond</keyword>
<dbReference type="HOGENOM" id="CLU_957407_0_0_1"/>
<feature type="domain" description="MRH" evidence="10">
    <location>
        <begin position="8"/>
        <end position="162"/>
    </location>
</feature>
<keyword evidence="5 8" id="KW-1133">Transmembrane helix</keyword>
<name>V3ZML8_LOTGI</name>
<dbReference type="EMBL" id="KB204047">
    <property type="protein sequence ID" value="ESO82081.1"/>
    <property type="molecule type" value="Genomic_DNA"/>
</dbReference>
<dbReference type="GO" id="GO:0010008">
    <property type="term" value="C:endosome membrane"/>
    <property type="evidence" value="ECO:0007669"/>
    <property type="project" value="UniProtKB-SubCell"/>
</dbReference>
<dbReference type="PROSITE" id="PS51914">
    <property type="entry name" value="MRH"/>
    <property type="match status" value="1"/>
</dbReference>
<evidence type="ECO:0000256" key="2">
    <source>
        <dbReference type="ARBA" id="ARBA00022448"/>
    </source>
</evidence>
<dbReference type="RefSeq" id="XP_009067246.1">
    <property type="nucleotide sequence ID" value="XM_009068998.1"/>
</dbReference>
<evidence type="ECO:0000259" key="10">
    <source>
        <dbReference type="PROSITE" id="PS51914"/>
    </source>
</evidence>
<evidence type="ECO:0000256" key="3">
    <source>
        <dbReference type="ARBA" id="ARBA00022692"/>
    </source>
</evidence>
<evidence type="ECO:0000256" key="1">
    <source>
        <dbReference type="ARBA" id="ARBA00004308"/>
    </source>
</evidence>
<dbReference type="PANTHER" id="PTHR15071:SF0">
    <property type="entry name" value="MANNOSE 6-PHOSPHATE RECEPTOR-LIKE PROTEIN 1"/>
    <property type="match status" value="1"/>
</dbReference>